<evidence type="ECO:0000313" key="1">
    <source>
        <dbReference type="EMBL" id="AYV46457.1"/>
    </source>
</evidence>
<dbReference type="KEGG" id="cfh:C1707_09385"/>
<dbReference type="Proteomes" id="UP000281192">
    <property type="component" value="Chromosome"/>
</dbReference>
<protein>
    <recommendedName>
        <fullName evidence="5">DUF4253 domain-containing protein</fullName>
    </recommendedName>
</protein>
<dbReference type="Proteomes" id="UP000234483">
    <property type="component" value="Unassembled WGS sequence"/>
</dbReference>
<evidence type="ECO:0008006" key="5">
    <source>
        <dbReference type="Google" id="ProtNLM"/>
    </source>
</evidence>
<dbReference type="RefSeq" id="WP_101713819.1">
    <property type="nucleotide sequence ID" value="NZ_CP026100.1"/>
</dbReference>
<reference evidence="2 3" key="1">
    <citation type="submission" date="2017-12" db="EMBL/GenBank/DDBJ databases">
        <title>The genome sequence of Caulobacter flavus CGMCC1 15093.</title>
        <authorList>
            <person name="Gao J."/>
            <person name="Mao X."/>
            <person name="Sun J."/>
        </authorList>
    </citation>
    <scope>NUCLEOTIDE SEQUENCE [LARGE SCALE GENOMIC DNA]</scope>
    <source>
        <strain evidence="2 3">CGMCC1 15093</strain>
    </source>
</reference>
<organism evidence="2 3">
    <name type="scientific">Caulobacter flavus</name>
    <dbReference type="NCBI Taxonomy" id="1679497"/>
    <lineage>
        <taxon>Bacteria</taxon>
        <taxon>Pseudomonadati</taxon>
        <taxon>Pseudomonadota</taxon>
        <taxon>Alphaproteobacteria</taxon>
        <taxon>Caulobacterales</taxon>
        <taxon>Caulobacteraceae</taxon>
        <taxon>Caulobacter</taxon>
    </lineage>
</organism>
<dbReference type="AlphaFoldDB" id="A0A2N5CS13"/>
<gene>
    <name evidence="1" type="ORF">C1707_09385</name>
    <name evidence="2" type="ORF">CFHF_15070</name>
</gene>
<evidence type="ECO:0000313" key="3">
    <source>
        <dbReference type="Proteomes" id="UP000234483"/>
    </source>
</evidence>
<evidence type="ECO:0000313" key="2">
    <source>
        <dbReference type="EMBL" id="PLR12755.1"/>
    </source>
</evidence>
<dbReference type="EMBL" id="PJRQ01000030">
    <property type="protein sequence ID" value="PLR12755.1"/>
    <property type="molecule type" value="Genomic_DNA"/>
</dbReference>
<accession>A0A2N5CS13</accession>
<evidence type="ECO:0000313" key="4">
    <source>
        <dbReference type="Proteomes" id="UP000281192"/>
    </source>
</evidence>
<name>A0A2N5CS13_9CAUL</name>
<reference evidence="1 4" key="2">
    <citation type="submission" date="2018-01" db="EMBL/GenBank/DDBJ databases">
        <title>Complete genome sequence of Caulobacter flavus RHGG3.</title>
        <authorList>
            <person name="Yang E."/>
        </authorList>
    </citation>
    <scope>NUCLEOTIDE SEQUENCE [LARGE SCALE GENOMIC DNA]</scope>
    <source>
        <strain evidence="1 4">RHGG3</strain>
    </source>
</reference>
<dbReference type="EMBL" id="CP026100">
    <property type="protein sequence ID" value="AYV46457.1"/>
    <property type="molecule type" value="Genomic_DNA"/>
</dbReference>
<proteinExistence type="predicted"/>
<dbReference type="OrthoDB" id="7595245at2"/>
<keyword evidence="4" id="KW-1185">Reference proteome</keyword>
<sequence>MFGFKRKKPMTLTPFAEARPKSFNAVLCDGLTVRGAPSFAALLDLHASLQAERPGLRVLVTLDNRIQAEYTSGHATDVHDLDDVTGHDLSFLDEAAFENGEHRGYLSTPAEFPIRVANLLARARDVQLAQAVGLLAWETSGDANDLVTVNRDPETALRIDREAEILVQFVPVASGALALAAFPNGYFASDLNPMQTYALAQRLEAEYGLALFGVGAAFLGFRRPGPLDEATARALAEDLAGFYAASPSDAAARLAGLLAGRDWLLVRYTES</sequence>